<protein>
    <submittedName>
        <fullName evidence="2">Class I SAM-dependent methyltransferase</fullName>
    </submittedName>
</protein>
<dbReference type="InterPro" id="IPR029063">
    <property type="entry name" value="SAM-dependent_MTases_sf"/>
</dbReference>
<dbReference type="EMBL" id="RCOS01000026">
    <property type="protein sequence ID" value="RSN78001.1"/>
    <property type="molecule type" value="Genomic_DNA"/>
</dbReference>
<evidence type="ECO:0000259" key="1">
    <source>
        <dbReference type="Pfam" id="PF13649"/>
    </source>
</evidence>
<gene>
    <name evidence="2" type="ORF">D6D85_01655</name>
</gene>
<feature type="domain" description="Methyltransferase" evidence="1">
    <location>
        <begin position="61"/>
        <end position="163"/>
    </location>
</feature>
<dbReference type="CDD" id="cd02440">
    <property type="entry name" value="AdoMet_MTases"/>
    <property type="match status" value="1"/>
</dbReference>
<keyword evidence="2" id="KW-0489">Methyltransferase</keyword>
<reference evidence="2 3" key="1">
    <citation type="submission" date="2018-10" db="EMBL/GenBank/DDBJ databases">
        <title>Co-occurring genomic capacity for anaerobic methane metabolism and dissimilatory sulfite reduction discovered in the Korarchaeota.</title>
        <authorList>
            <person name="Mckay L.J."/>
            <person name="Dlakic M."/>
            <person name="Fields M.W."/>
            <person name="Delmont T.O."/>
            <person name="Eren A.M."/>
            <person name="Jay Z.J."/>
            <person name="Klingelsmith K.B."/>
            <person name="Rusch D.B."/>
            <person name="Inskeep W.P."/>
        </authorList>
    </citation>
    <scope>NUCLEOTIDE SEQUENCE [LARGE SCALE GENOMIC DNA]</scope>
    <source>
        <strain evidence="2 3">MDKW</strain>
    </source>
</reference>
<dbReference type="AlphaFoldDB" id="A0A429GW86"/>
<dbReference type="RefSeq" id="WP_125670328.1">
    <property type="nucleotide sequence ID" value="NZ_RCOS01000026.1"/>
</dbReference>
<evidence type="ECO:0000313" key="3">
    <source>
        <dbReference type="Proteomes" id="UP000277582"/>
    </source>
</evidence>
<comment type="caution">
    <text evidence="2">The sequence shown here is derived from an EMBL/GenBank/DDBJ whole genome shotgun (WGS) entry which is preliminary data.</text>
</comment>
<dbReference type="GO" id="GO:0032259">
    <property type="term" value="P:methylation"/>
    <property type="evidence" value="ECO:0007669"/>
    <property type="project" value="UniProtKB-KW"/>
</dbReference>
<sequence>MIWALSLDAESLEKMYRLFRWPEDISEESGRKRYHDSLKEFSTILSHNWMKDVLKGDNIRIVDVCSGTGIGGIALAKKIIELNKSVELTFVDLREEALKKAIEFSKAELGLEANVIAVDARELYKLKLEADIAILWGLTTPHFNPIDLIKLYGSISTILQKEGVFIAEETDRFYMLRGYKDFLLERYDERGPVFSIHYKHDFLTGYTTRIILAGGETHPMDMYFWDIASSIAFTWMFFEDVDFVQSRPYMGYILAHRPRKMDIRSIVAETPSAYKTS</sequence>
<name>A0A429GW86_9CREN</name>
<dbReference type="OrthoDB" id="84950at2157"/>
<dbReference type="InterPro" id="IPR041698">
    <property type="entry name" value="Methyltransf_25"/>
</dbReference>
<dbReference type="Pfam" id="PF13649">
    <property type="entry name" value="Methyltransf_25"/>
    <property type="match status" value="1"/>
</dbReference>
<dbReference type="SUPFAM" id="SSF53335">
    <property type="entry name" value="S-adenosyl-L-methionine-dependent methyltransferases"/>
    <property type="match status" value="1"/>
</dbReference>
<dbReference type="GO" id="GO:0008168">
    <property type="term" value="F:methyltransferase activity"/>
    <property type="evidence" value="ECO:0007669"/>
    <property type="project" value="UniProtKB-KW"/>
</dbReference>
<proteinExistence type="predicted"/>
<keyword evidence="3" id="KW-1185">Reference proteome</keyword>
<dbReference type="Gene3D" id="3.40.50.150">
    <property type="entry name" value="Vaccinia Virus protein VP39"/>
    <property type="match status" value="1"/>
</dbReference>
<dbReference type="Proteomes" id="UP000277582">
    <property type="component" value="Unassembled WGS sequence"/>
</dbReference>
<organism evidence="2 3">
    <name type="scientific">Candidatus Methanodesulfokora washburnensis</name>
    <dbReference type="NCBI Taxonomy" id="2478471"/>
    <lineage>
        <taxon>Archaea</taxon>
        <taxon>Thermoproteota</taxon>
        <taxon>Candidatus Korarchaeia</taxon>
        <taxon>Candidatus Korarchaeia incertae sedis</taxon>
        <taxon>Candidatus Methanodesulfokora</taxon>
    </lineage>
</organism>
<keyword evidence="2" id="KW-0808">Transferase</keyword>
<accession>A0A429GW86</accession>
<evidence type="ECO:0000313" key="2">
    <source>
        <dbReference type="EMBL" id="RSN78001.1"/>
    </source>
</evidence>